<feature type="compositionally biased region" description="Polar residues" evidence="2">
    <location>
        <begin position="1546"/>
        <end position="1556"/>
    </location>
</feature>
<evidence type="ECO:0000313" key="4">
    <source>
        <dbReference type="Proteomes" id="UP000664859"/>
    </source>
</evidence>
<name>A0A836CNN4_9STRA</name>
<feature type="region of interest" description="Disordered" evidence="2">
    <location>
        <begin position="1290"/>
        <end position="1401"/>
    </location>
</feature>
<proteinExistence type="predicted"/>
<keyword evidence="4" id="KW-1185">Reference proteome</keyword>
<feature type="compositionally biased region" description="Polar residues" evidence="2">
    <location>
        <begin position="1633"/>
        <end position="1642"/>
    </location>
</feature>
<organism evidence="3 4">
    <name type="scientific">Tribonema minus</name>
    <dbReference type="NCBI Taxonomy" id="303371"/>
    <lineage>
        <taxon>Eukaryota</taxon>
        <taxon>Sar</taxon>
        <taxon>Stramenopiles</taxon>
        <taxon>Ochrophyta</taxon>
        <taxon>PX clade</taxon>
        <taxon>Xanthophyceae</taxon>
        <taxon>Tribonematales</taxon>
        <taxon>Tribonemataceae</taxon>
        <taxon>Tribonema</taxon>
    </lineage>
</organism>
<gene>
    <name evidence="3" type="ORF">JKP88DRAFT_267061</name>
</gene>
<feature type="region of interest" description="Disordered" evidence="2">
    <location>
        <begin position="1684"/>
        <end position="1703"/>
    </location>
</feature>
<feature type="compositionally biased region" description="Polar residues" evidence="2">
    <location>
        <begin position="1470"/>
        <end position="1497"/>
    </location>
</feature>
<comment type="caution">
    <text evidence="3">The sequence shown here is derived from an EMBL/GenBank/DDBJ whole genome shotgun (WGS) entry which is preliminary data.</text>
</comment>
<feature type="compositionally biased region" description="Low complexity" evidence="2">
    <location>
        <begin position="1067"/>
        <end position="1076"/>
    </location>
</feature>
<feature type="region of interest" description="Disordered" evidence="2">
    <location>
        <begin position="1540"/>
        <end position="1589"/>
    </location>
</feature>
<reference evidence="3" key="1">
    <citation type="submission" date="2021-02" db="EMBL/GenBank/DDBJ databases">
        <title>First Annotated Genome of the Yellow-green Alga Tribonema minus.</title>
        <authorList>
            <person name="Mahan K.M."/>
        </authorList>
    </citation>
    <scope>NUCLEOTIDE SEQUENCE</scope>
    <source>
        <strain evidence="3">UTEX B ZZ1240</strain>
    </source>
</reference>
<dbReference type="EMBL" id="JAFCMP010000040">
    <property type="protein sequence ID" value="KAG5190031.1"/>
    <property type="molecule type" value="Genomic_DNA"/>
</dbReference>
<dbReference type="Proteomes" id="UP000664859">
    <property type="component" value="Unassembled WGS sequence"/>
</dbReference>
<feature type="region of interest" description="Disordered" evidence="2">
    <location>
        <begin position="548"/>
        <end position="586"/>
    </location>
</feature>
<accession>A0A836CNN4</accession>
<dbReference type="CDD" id="cd22249">
    <property type="entry name" value="UDM1_RNF168_RNF169-like"/>
    <property type="match status" value="1"/>
</dbReference>
<keyword evidence="1" id="KW-0175">Coiled coil</keyword>
<protein>
    <submittedName>
        <fullName evidence="3">Uncharacterized protein</fullName>
    </submittedName>
</protein>
<feature type="compositionally biased region" description="Polar residues" evidence="2">
    <location>
        <begin position="1342"/>
        <end position="1355"/>
    </location>
</feature>
<evidence type="ECO:0000313" key="3">
    <source>
        <dbReference type="EMBL" id="KAG5190031.1"/>
    </source>
</evidence>
<feature type="region of interest" description="Disordered" evidence="2">
    <location>
        <begin position="1067"/>
        <end position="1107"/>
    </location>
</feature>
<feature type="compositionally biased region" description="Low complexity" evidence="2">
    <location>
        <begin position="552"/>
        <end position="563"/>
    </location>
</feature>
<feature type="coiled-coil region" evidence="1">
    <location>
        <begin position="1919"/>
        <end position="1956"/>
    </location>
</feature>
<evidence type="ECO:0000256" key="2">
    <source>
        <dbReference type="SAM" id="MobiDB-lite"/>
    </source>
</evidence>
<feature type="region of interest" description="Disordered" evidence="2">
    <location>
        <begin position="67"/>
        <end position="100"/>
    </location>
</feature>
<sequence length="2134" mass="228739">MVGLESADKPVAFQALPDVLQHVRSVQSSLQIIRDKLLIRTSRVCGKLKQANVAVLLASCESCSGSRHAKQDGKHGAACTDAGVASDDSGGDQADGDDTGQATMDHAVIGGASRNFLADVAMATERVDSLLSRIDAPQVQHDPDDPDAGWDGGRPITQLHQVQFHVAVESQQRSEVVQNLKKLHGNLHAQATHESLQASDYNVEVALNATPPLSGPMWFALRARFVGRDNEQQKLQALHMKIKNMHREWEEMVRKEEDAIRRQRDEQQLRTLMEIEHASDRLTHLKEEHMSLQAQLDRAIARAAVEPSEACNQSLQRYAKKATYLMGAIRQQQQWVNLMNVALIASAADNGLSLPLTNRLNVYINQQITAALEGAEEAEADGKRLNADLKVLAEMERAALAAHHQHQQQPRNCALRRKPYIAEHEVTYGLQHEQGKQQSGGLQALTMLAGLKRQLEREMKTLAVADEMASRQRPLLLAEQEQLLRDVQAGNAAKHAREQLEASAARRVAEVEEQSAALAAAAEAAAAQLAELQPKLLALFAQHMYAEPEHTSSSSSDDSGSGTDSEDLSDDGAGAADTPAPEAQRREQLAAGLQEGALRVAALHRAAVAAAAPATTAAATDLMNLIRGTSSTRAALSEPLQHCTSAITALYFVSMRSLSYSLGRHRNMKLNAPEHKWHQQAKGCVQQEGYCGFIMREPLIVLCRVHAVDLIVLPAVHTMQAPVPLLDSAIRALSGAAAWKLLHVAHKAGTLSDAEVASVKTQVLWQGQELSRDNCQLVHDLDTALGEAMTGPRSQQGSPAAVPLIHTGHLGRVAVEYQAASMAVQVMQAIAKAVQGFMHVAGCNMMMQALHPIEFLLELETRAYLLGDCSIIAMALCLSCLFVAPMTQTHACALMKMLTTASSTTYMKMVCTDKDAHKCHQHASKGHFLHLCHMWAASLLSCKHFMVHRLRHLVSLSAVRVELSNCRCVYLMFVFVEVQVTRCSADNDKAATSIMHEGAAEAMRQVVTMACTGHGLTGAAALLCAVTLGQLCINSRTEVTSAAPPEWQLPSALHKVVMAAAAAAATPAQRQQQQDQSVTSAPGVGNSERGQGRQEVSTPQIAESRPTAQLLTGGMRSVLLAVAALCDLRSGFHSVMDTDAAAQLAQQMVKVLVTFEQDSASPAPSLRASLLTSSLSSVTAWLNKLRGLTAAARNFILQCDAKPSLQPCKLAVMEALLHLHGLTTSSSGPTEQLVQLYLTAQPRPCNVPCGNCRWLLHRQKLIRAHACLLRHKPQVEPESMVDMVEMPAARLRPGTSPDSNLFHSRSFEPGREEHGINTSQREHTCMYRASDSSDNPYRRSRPSASGAISSDFSDSTPRDSWETTYSQTTGSMVDVASSPRESKVVSGASRASSCSDAGGQRANNSQLRAAVAVAVAATGGALLRPHRPLAPALTISTPAMVPVDNTTSSGFQPETSCGGSQVGSGPGTGCESSRPGSASLQGRLSAAMSRQGSNSGLATACDHPAMASQAADSSRVKSEDVAAAAAAVAMLLGNTRRSGYHKGGVSQHQMVSTPQVTGDPVAAPSCRQRSTPQAASPRASTVLRPASPRGSTIVRGSFASAASATSLVASHTPSSTSRVRDDEGMSGCGHSPRASSSPQVLSPRNSASVLALELSTKGCAPGLGAARSPRTSVMSAASDGLVRMKSSSNRGPADTPNPTGHAASLRSMAAARRVGPDLLSAVTQALDSPIMKGPPLEDVLSNHGARRRSICGQFTEGWLALQEALQANDDQGSEVDVSEQLVVFAVRLSQITGMEREALLLQKMREQMAALFGVPFTADSTRPNAAVSASQEHSTIYKYQPPQGLSSQSMLALMSKLLSELGKLLCFMTAYSKVHFANWRVNSTLRTALSRGTRRSQADQAVATGGAGQDSIAPGFSQITVLEVQLDTLKAELAAMDTDTARAKQEEQDLKALQHQEYTLAKLLAAKTLLLGTTPKPGGNLLRERGHHASQHPLTLALSSQAFAIVQDEASRSIANLKQELHARNDELQDMLYKLRLIRSDPKRLASGAGLEGVLMTPEERADLDARLKRRARRARALQRVVSALRRKWDTFKAQTLLTVCNSNHAAAGAHWPTYFQEHAATGADMALQKTVPP</sequence>
<evidence type="ECO:0000256" key="1">
    <source>
        <dbReference type="SAM" id="Coils"/>
    </source>
</evidence>
<feature type="compositionally biased region" description="Basic and acidic residues" evidence="2">
    <location>
        <begin position="1305"/>
        <end position="1325"/>
    </location>
</feature>
<feature type="compositionally biased region" description="Low complexity" evidence="2">
    <location>
        <begin position="80"/>
        <end position="92"/>
    </location>
</feature>
<feature type="compositionally biased region" description="Polar residues" evidence="2">
    <location>
        <begin position="1094"/>
        <end position="1107"/>
    </location>
</feature>
<feature type="compositionally biased region" description="Polar residues" evidence="2">
    <location>
        <begin position="1389"/>
        <end position="1401"/>
    </location>
</feature>
<feature type="compositionally biased region" description="Polar residues" evidence="2">
    <location>
        <begin position="1446"/>
        <end position="1455"/>
    </location>
</feature>
<feature type="region of interest" description="Disordered" evidence="2">
    <location>
        <begin position="1446"/>
        <end position="1500"/>
    </location>
</feature>
<feature type="coiled-coil region" evidence="1">
    <location>
        <begin position="228"/>
        <end position="302"/>
    </location>
</feature>
<feature type="compositionally biased region" description="Polar residues" evidence="2">
    <location>
        <begin position="1362"/>
        <end position="1371"/>
    </location>
</feature>
<feature type="region of interest" description="Disordered" evidence="2">
    <location>
        <begin position="1602"/>
        <end position="1642"/>
    </location>
</feature>